<dbReference type="SMART" id="SM00028">
    <property type="entry name" value="TPR"/>
    <property type="match status" value="4"/>
</dbReference>
<keyword evidence="3" id="KW-1185">Reference proteome</keyword>
<accession>A0A1G6NUW6</accession>
<dbReference type="InterPro" id="IPR011990">
    <property type="entry name" value="TPR-like_helical_dom_sf"/>
</dbReference>
<proteinExistence type="predicted"/>
<feature type="region of interest" description="Disordered" evidence="1">
    <location>
        <begin position="1"/>
        <end position="29"/>
    </location>
</feature>
<dbReference type="AlphaFoldDB" id="A0A1G6NUW6"/>
<dbReference type="InterPro" id="IPR019734">
    <property type="entry name" value="TPR_rpt"/>
</dbReference>
<dbReference type="Gene3D" id="1.25.40.10">
    <property type="entry name" value="Tetratricopeptide repeat domain"/>
    <property type="match status" value="2"/>
</dbReference>
<dbReference type="Pfam" id="PF13432">
    <property type="entry name" value="TPR_16"/>
    <property type="match status" value="2"/>
</dbReference>
<dbReference type="EMBL" id="FMZC01000003">
    <property type="protein sequence ID" value="SDC71027.1"/>
    <property type="molecule type" value="Genomic_DNA"/>
</dbReference>
<sequence length="575" mass="63091">MVMGTLSAQAQTAPPPKPQVDSRESQESSSDAAAALDAELFYEILLGEISTTGGDPGTGYSLMLEAARRSSDGQLYRRAIEIALQSRSADYALAAAKAWKEAKPQSREANRYVLQILIALNRIEETSNLLKQELAQSPARDKAMTLQAIPQLYGRASDKAMASKVVEQALADQLINPASGPMAWITVGRMRLAAGDKKGGLEAARQAQTLEAPAEGVALLALQLLEAGETEAEPLVARYLAGMPKPEIRMAYVRVLLDSQRYAEASKQADLLTQSTPDMAEAWLIQATLHLQANRLDEARASLLQFQKLLESLPDSDPHRAAMTQALLLHAQIAEKRGNLAEAEEWLAKVGNSAELLTVQSRRASLLAKQGKLPEAIALIRALPAKTAQEERMKLLAEVQLLRDAQRYREAYEAQGKAAALAPQDNELVYDQAMLAEKAGLLDEMEKLLREIIARQPDYHHAYNALGYSFAERDIRLPEAKQLIAKALEYAPGDPFIMDSLGWVEFRLGNRKEAARLLGDAFKAQPDPEIAAHLGEVLWTMGERDRAAAVWKEGLRLNKDNDTLKQTLKRLGANP</sequence>
<evidence type="ECO:0000313" key="3">
    <source>
        <dbReference type="Proteomes" id="UP000198781"/>
    </source>
</evidence>
<protein>
    <submittedName>
        <fullName evidence="2">Tetratricopeptide repeat-containing protein</fullName>
    </submittedName>
</protein>
<name>A0A1G6NUW6_9BURK</name>
<dbReference type="STRING" id="187868.SAMN05192589_10346"/>
<evidence type="ECO:0000256" key="1">
    <source>
        <dbReference type="SAM" id="MobiDB-lite"/>
    </source>
</evidence>
<evidence type="ECO:0000313" key="2">
    <source>
        <dbReference type="EMBL" id="SDC71027.1"/>
    </source>
</evidence>
<gene>
    <name evidence="2" type="ORF">SAMN05192589_10346</name>
</gene>
<dbReference type="SUPFAM" id="SSF48452">
    <property type="entry name" value="TPR-like"/>
    <property type="match status" value="2"/>
</dbReference>
<dbReference type="Proteomes" id="UP000198781">
    <property type="component" value="Unassembled WGS sequence"/>
</dbReference>
<reference evidence="2 3" key="1">
    <citation type="submission" date="2016-10" db="EMBL/GenBank/DDBJ databases">
        <authorList>
            <person name="de Groot N.N."/>
        </authorList>
    </citation>
    <scope>NUCLEOTIDE SEQUENCE [LARGE SCALE GENOMIC DNA]</scope>
    <source>
        <strain evidence="2 3">DSM 16619</strain>
    </source>
</reference>
<organism evidence="2 3">
    <name type="scientific">Paracidovorax valerianellae</name>
    <dbReference type="NCBI Taxonomy" id="187868"/>
    <lineage>
        <taxon>Bacteria</taxon>
        <taxon>Pseudomonadati</taxon>
        <taxon>Pseudomonadota</taxon>
        <taxon>Betaproteobacteria</taxon>
        <taxon>Burkholderiales</taxon>
        <taxon>Comamonadaceae</taxon>
        <taxon>Paracidovorax</taxon>
    </lineage>
</organism>